<accession>A0AAU9ZUP9</accession>
<proteinExistence type="predicted"/>
<dbReference type="EMBL" id="CALSGD010001524">
    <property type="protein sequence ID" value="CAH6899857.1"/>
    <property type="molecule type" value="Genomic_DNA"/>
</dbReference>
<dbReference type="AlphaFoldDB" id="A0AAU9ZUP9"/>
<dbReference type="Proteomes" id="UP001152836">
    <property type="component" value="Unassembled WGS sequence"/>
</dbReference>
<gene>
    <name evidence="2" type="primary">Pdgfc</name>
    <name evidence="2" type="ORF">PHOROB_LOCUS12676</name>
</gene>
<keyword evidence="1" id="KW-0732">Signal</keyword>
<comment type="caution">
    <text evidence="2">The sequence shown here is derived from an EMBL/GenBank/DDBJ whole genome shotgun (WGS) entry which is preliminary data.</text>
</comment>
<feature type="chain" id="PRO_5043661876" evidence="1">
    <location>
        <begin position="23"/>
        <end position="55"/>
    </location>
</feature>
<evidence type="ECO:0000313" key="3">
    <source>
        <dbReference type="Proteomes" id="UP001152836"/>
    </source>
</evidence>
<evidence type="ECO:0000313" key="2">
    <source>
        <dbReference type="EMBL" id="CAH6899857.1"/>
    </source>
</evidence>
<protein>
    <submittedName>
        <fullName evidence="2">Pdgfc protein</fullName>
    </submittedName>
</protein>
<sequence length="55" mass="6075">MLLLGLLLLTSALAGLRTGTRAESNLSSKLQLSSDKEQNDSFVNRNFILHMKPQC</sequence>
<keyword evidence="3" id="KW-1185">Reference proteome</keyword>
<feature type="signal peptide" evidence="1">
    <location>
        <begin position="1"/>
        <end position="22"/>
    </location>
</feature>
<reference evidence="2" key="1">
    <citation type="submission" date="2022-06" db="EMBL/GenBank/DDBJ databases">
        <authorList>
            <person name="Andreotti S."/>
            <person name="Wyler E."/>
        </authorList>
    </citation>
    <scope>NUCLEOTIDE SEQUENCE</scope>
</reference>
<evidence type="ECO:0000256" key="1">
    <source>
        <dbReference type="SAM" id="SignalP"/>
    </source>
</evidence>
<name>A0AAU9ZUP9_PHORO</name>
<organism evidence="2 3">
    <name type="scientific">Phodopus roborovskii</name>
    <name type="common">Roborovski's desert hamster</name>
    <name type="synonym">Cricetulus roborovskii</name>
    <dbReference type="NCBI Taxonomy" id="109678"/>
    <lineage>
        <taxon>Eukaryota</taxon>
        <taxon>Metazoa</taxon>
        <taxon>Chordata</taxon>
        <taxon>Craniata</taxon>
        <taxon>Vertebrata</taxon>
        <taxon>Euteleostomi</taxon>
        <taxon>Mammalia</taxon>
        <taxon>Eutheria</taxon>
        <taxon>Euarchontoglires</taxon>
        <taxon>Glires</taxon>
        <taxon>Rodentia</taxon>
        <taxon>Myomorpha</taxon>
        <taxon>Muroidea</taxon>
        <taxon>Cricetidae</taxon>
        <taxon>Cricetinae</taxon>
        <taxon>Phodopus</taxon>
    </lineage>
</organism>